<dbReference type="Proteomes" id="UP000259812">
    <property type="component" value="Genome"/>
</dbReference>
<dbReference type="KEGG" id="vg:60320835"/>
<sequence length="76" mass="8386">MYSTGPACYKCNLTKRQLDKREIAYEERPADSAECKALIDAHGFTSAPVVVAPSGDVWDDYRPDRIDALLALARVA</sequence>
<dbReference type="RefSeq" id="YP_009949432.1">
    <property type="nucleotide sequence ID" value="NC_051580.1"/>
</dbReference>
<keyword evidence="2" id="KW-1185">Reference proteome</keyword>
<evidence type="ECO:0000313" key="1">
    <source>
        <dbReference type="EMBL" id="AXN53352.1"/>
    </source>
</evidence>
<organism evidence="1 2">
    <name type="scientific">Mycobacterium phage Thonko</name>
    <dbReference type="NCBI Taxonomy" id="2282910"/>
    <lineage>
        <taxon>Viruses</taxon>
        <taxon>Duplodnaviria</taxon>
        <taxon>Heunggongvirae</taxon>
        <taxon>Uroviricota</taxon>
        <taxon>Caudoviricetes</taxon>
        <taxon>Bclasvirinae</taxon>
        <taxon>Thonkovirus</taxon>
        <taxon>Thonkovirus thonko</taxon>
    </lineage>
</organism>
<dbReference type="GeneID" id="60320835"/>
<reference evidence="2" key="1">
    <citation type="submission" date="2018-07" db="EMBL/GenBank/DDBJ databases">
        <authorList>
            <person name="Quirk P.G."/>
            <person name="Krulwich T.A."/>
        </authorList>
    </citation>
    <scope>NUCLEOTIDE SEQUENCE [LARGE SCALE GENOMIC DNA]</scope>
</reference>
<dbReference type="SUPFAM" id="SSF52833">
    <property type="entry name" value="Thioredoxin-like"/>
    <property type="match status" value="1"/>
</dbReference>
<accession>A0A346FCC7</accession>
<name>A0A346FCC7_9CAUD</name>
<proteinExistence type="predicted"/>
<protein>
    <submittedName>
        <fullName evidence="1">NrdH-like glutaredoxin</fullName>
    </submittedName>
</protein>
<gene>
    <name evidence="1" type="primary">81</name>
    <name evidence="1" type="ORF">PBI_THONKO_81</name>
</gene>
<evidence type="ECO:0000313" key="2">
    <source>
        <dbReference type="Proteomes" id="UP000259812"/>
    </source>
</evidence>
<dbReference type="EMBL" id="MH632120">
    <property type="protein sequence ID" value="AXN53352.1"/>
    <property type="molecule type" value="Genomic_DNA"/>
</dbReference>
<dbReference type="InterPro" id="IPR036249">
    <property type="entry name" value="Thioredoxin-like_sf"/>
</dbReference>
<dbReference type="Gene3D" id="3.40.30.10">
    <property type="entry name" value="Glutaredoxin"/>
    <property type="match status" value="1"/>
</dbReference>
<dbReference type="CDD" id="cd02976">
    <property type="entry name" value="NrdH"/>
    <property type="match status" value="1"/>
</dbReference>